<comment type="caution">
    <text evidence="3">The sequence shown here is derived from an EMBL/GenBank/DDBJ whole genome shotgun (WGS) entry which is preliminary data.</text>
</comment>
<accession>A0A9Q0F8Y4</accession>
<keyword evidence="2" id="KW-0472">Membrane</keyword>
<dbReference type="InterPro" id="IPR029058">
    <property type="entry name" value="AB_hydrolase_fold"/>
</dbReference>
<dbReference type="SUPFAM" id="SSF53474">
    <property type="entry name" value="alpha/beta-Hydrolases"/>
    <property type="match status" value="1"/>
</dbReference>
<dbReference type="PANTHER" id="PTHR11247:SF8">
    <property type="entry name" value="PALMITOYL-PROTEIN THIOESTERASE 1"/>
    <property type="match status" value="1"/>
</dbReference>
<feature type="non-terminal residue" evidence="3">
    <location>
        <position position="1"/>
    </location>
</feature>
<gene>
    <name evidence="3" type="ORF">Tsubulata_050391</name>
</gene>
<protein>
    <recommendedName>
        <fullName evidence="5">Palmitoyl-protein thioesterase 1</fullName>
    </recommendedName>
</protein>
<reference evidence="3" key="2">
    <citation type="journal article" date="2023" name="Plants (Basel)">
        <title>Annotation of the Turnera subulata (Passifloraceae) Draft Genome Reveals the S-Locus Evolved after the Divergence of Turneroideae from Passifloroideae in a Stepwise Manner.</title>
        <authorList>
            <person name="Henning P.M."/>
            <person name="Roalson E.H."/>
            <person name="Mir W."/>
            <person name="McCubbin A.G."/>
            <person name="Shore J.S."/>
        </authorList>
    </citation>
    <scope>NUCLEOTIDE SEQUENCE</scope>
    <source>
        <strain evidence="3">F60SS</strain>
    </source>
</reference>
<dbReference type="OrthoDB" id="10263094at2759"/>
<evidence type="ECO:0000256" key="2">
    <source>
        <dbReference type="SAM" id="Phobius"/>
    </source>
</evidence>
<dbReference type="GO" id="GO:0016790">
    <property type="term" value="F:thiolester hydrolase activity"/>
    <property type="evidence" value="ECO:0007669"/>
    <property type="project" value="TreeGrafter"/>
</dbReference>
<dbReference type="PANTHER" id="PTHR11247">
    <property type="entry name" value="PALMITOYL-PROTEIN THIOESTERASE/DOLICHYLDIPHOSPHATASE 1"/>
    <property type="match status" value="1"/>
</dbReference>
<evidence type="ECO:0008006" key="5">
    <source>
        <dbReference type="Google" id="ProtNLM"/>
    </source>
</evidence>
<keyword evidence="4" id="KW-1185">Reference proteome</keyword>
<organism evidence="3 4">
    <name type="scientific">Turnera subulata</name>
    <dbReference type="NCBI Taxonomy" id="218843"/>
    <lineage>
        <taxon>Eukaryota</taxon>
        <taxon>Viridiplantae</taxon>
        <taxon>Streptophyta</taxon>
        <taxon>Embryophyta</taxon>
        <taxon>Tracheophyta</taxon>
        <taxon>Spermatophyta</taxon>
        <taxon>Magnoliopsida</taxon>
        <taxon>eudicotyledons</taxon>
        <taxon>Gunneridae</taxon>
        <taxon>Pentapetalae</taxon>
        <taxon>rosids</taxon>
        <taxon>fabids</taxon>
        <taxon>Malpighiales</taxon>
        <taxon>Passifloraceae</taxon>
        <taxon>Turnera</taxon>
    </lineage>
</organism>
<dbReference type="Pfam" id="PF02089">
    <property type="entry name" value="Palm_thioest"/>
    <property type="match status" value="1"/>
</dbReference>
<evidence type="ECO:0000313" key="4">
    <source>
        <dbReference type="Proteomes" id="UP001141552"/>
    </source>
</evidence>
<keyword evidence="1" id="KW-0378">Hydrolase</keyword>
<name>A0A9Q0F8Y4_9ROSI</name>
<sequence length="477" mass="53046">LQLVTSKQEKKALTEQKSTTHHLKSLLHRKESDTINAKGRCCCVGFVHAIHPPVFLAPPHQSQTTTWVIYSSGVLVSSSCFKSFWRKKIPVVPIVDCAKPFLARIESHILMALHCSTIASLFVLLLFLVTPVARSLPFIVLHGISDQCKSKGVTQFTEQLLKLSGSPGYCLEVGNGAWDSWFMPLEEQAGVVCEKVKQMKELSQGYNIVGLSQGNLIARGVIEFCDGGPPVQNFISLAGPHAGTASVPLCGSGALCIIADRLIKSEIYSDFIQEHLAPSGYLKLPYDIDKYMEKCRFLPKLNNEDPQARNTTYKERFSSLQNLVLIMFENDSVLIPRETSWFGYYPDGAFKPVLPVYETKLYTEDWFGLKSMNEAGKVHFVNVSGGHLGISKSDMIKHVVPFLADRSTSKGMNSRNNLRGLSRGTNQYHQSKQVVADFSDGTSSERMLDGSSSFQWPSSVKSFFREMVGLEEENKSD</sequence>
<evidence type="ECO:0000256" key="1">
    <source>
        <dbReference type="ARBA" id="ARBA00022801"/>
    </source>
</evidence>
<keyword evidence="2" id="KW-0812">Transmembrane</keyword>
<dbReference type="EMBL" id="JAKUCV010006772">
    <property type="protein sequence ID" value="KAJ4825982.1"/>
    <property type="molecule type" value="Genomic_DNA"/>
</dbReference>
<dbReference type="Gene3D" id="3.40.50.1820">
    <property type="entry name" value="alpha/beta hydrolase"/>
    <property type="match status" value="1"/>
</dbReference>
<keyword evidence="2" id="KW-1133">Transmembrane helix</keyword>
<reference evidence="3" key="1">
    <citation type="submission" date="2022-02" db="EMBL/GenBank/DDBJ databases">
        <authorList>
            <person name="Henning P.M."/>
            <person name="McCubbin A.G."/>
            <person name="Shore J.S."/>
        </authorList>
    </citation>
    <scope>NUCLEOTIDE SEQUENCE</scope>
    <source>
        <strain evidence="3">F60SS</strain>
        <tissue evidence="3">Leaves</tissue>
    </source>
</reference>
<dbReference type="AlphaFoldDB" id="A0A9Q0F8Y4"/>
<evidence type="ECO:0000313" key="3">
    <source>
        <dbReference type="EMBL" id="KAJ4825982.1"/>
    </source>
</evidence>
<proteinExistence type="predicted"/>
<dbReference type="Proteomes" id="UP001141552">
    <property type="component" value="Unassembled WGS sequence"/>
</dbReference>
<feature type="transmembrane region" description="Helical" evidence="2">
    <location>
        <begin position="109"/>
        <end position="129"/>
    </location>
</feature>